<dbReference type="GO" id="GO:0016787">
    <property type="term" value="F:hydrolase activity"/>
    <property type="evidence" value="ECO:0007669"/>
    <property type="project" value="UniProtKB-KW"/>
</dbReference>
<protein>
    <recommendedName>
        <fullName evidence="8">DUF86 domain-containing protein</fullName>
    </recommendedName>
</protein>
<dbReference type="AlphaFoldDB" id="A0A6J4LFM5"/>
<evidence type="ECO:0000256" key="4">
    <source>
        <dbReference type="ARBA" id="ARBA00022741"/>
    </source>
</evidence>
<gene>
    <name evidence="7" type="ORF">AVDCRST_MAG68-2414</name>
</gene>
<keyword evidence="2" id="KW-1277">Toxin-antitoxin system</keyword>
<dbReference type="PANTHER" id="PTHR34139:SF1">
    <property type="entry name" value="RNASE MJ1380-RELATED"/>
    <property type="match status" value="1"/>
</dbReference>
<dbReference type="GO" id="GO:0004540">
    <property type="term" value="F:RNA nuclease activity"/>
    <property type="evidence" value="ECO:0007669"/>
    <property type="project" value="InterPro"/>
</dbReference>
<dbReference type="GO" id="GO:0000166">
    <property type="term" value="F:nucleotide binding"/>
    <property type="evidence" value="ECO:0007669"/>
    <property type="project" value="UniProtKB-KW"/>
</dbReference>
<dbReference type="InterPro" id="IPR008201">
    <property type="entry name" value="HepT-like"/>
</dbReference>
<dbReference type="PANTHER" id="PTHR34139">
    <property type="entry name" value="UPF0331 PROTEIN MJ0127"/>
    <property type="match status" value="1"/>
</dbReference>
<evidence type="ECO:0000313" key="7">
    <source>
        <dbReference type="EMBL" id="CAA9329439.1"/>
    </source>
</evidence>
<reference evidence="7" key="1">
    <citation type="submission" date="2020-02" db="EMBL/GenBank/DDBJ databases">
        <authorList>
            <person name="Meier V. D."/>
        </authorList>
    </citation>
    <scope>NUCLEOTIDE SEQUENCE</scope>
    <source>
        <strain evidence="7">AVDCRST_MAG68</strain>
    </source>
</reference>
<keyword evidence="1" id="KW-0597">Phosphoprotein</keyword>
<evidence type="ECO:0000256" key="3">
    <source>
        <dbReference type="ARBA" id="ARBA00022722"/>
    </source>
</evidence>
<dbReference type="EMBL" id="CADCTW010000114">
    <property type="protein sequence ID" value="CAA9329439.1"/>
    <property type="molecule type" value="Genomic_DNA"/>
</dbReference>
<dbReference type="InterPro" id="IPR037038">
    <property type="entry name" value="HepT-like_sf"/>
</dbReference>
<dbReference type="Pfam" id="PF01934">
    <property type="entry name" value="HepT-like"/>
    <property type="match status" value="1"/>
</dbReference>
<proteinExistence type="inferred from homology"/>
<dbReference type="InterPro" id="IPR051813">
    <property type="entry name" value="HepT_RNase_toxin"/>
</dbReference>
<evidence type="ECO:0008006" key="8">
    <source>
        <dbReference type="Google" id="ProtNLM"/>
    </source>
</evidence>
<evidence type="ECO:0000256" key="5">
    <source>
        <dbReference type="ARBA" id="ARBA00022801"/>
    </source>
</evidence>
<evidence type="ECO:0000256" key="1">
    <source>
        <dbReference type="ARBA" id="ARBA00022553"/>
    </source>
</evidence>
<comment type="similarity">
    <text evidence="6">Belongs to the HepT RNase toxin family.</text>
</comment>
<accession>A0A6J4LFM5</accession>
<organism evidence="7">
    <name type="scientific">uncultured Gemmatimonadota bacterium</name>
    <dbReference type="NCBI Taxonomy" id="203437"/>
    <lineage>
        <taxon>Bacteria</taxon>
        <taxon>Pseudomonadati</taxon>
        <taxon>Gemmatimonadota</taxon>
        <taxon>environmental samples</taxon>
    </lineage>
</organism>
<evidence type="ECO:0000256" key="6">
    <source>
        <dbReference type="ARBA" id="ARBA00024207"/>
    </source>
</evidence>
<name>A0A6J4LFM5_9BACT</name>
<dbReference type="Gene3D" id="1.20.120.580">
    <property type="entry name" value="bsu32300-like"/>
    <property type="match status" value="1"/>
</dbReference>
<keyword evidence="3" id="KW-0540">Nuclease</keyword>
<keyword evidence="4" id="KW-0547">Nucleotide-binding</keyword>
<sequence>MHDAAREAIGFAAGRTRGDLETDRQLLLSIVKDVEIVGEAASRIGEDLRSRHPELPWKAIVTMRNPLVHAYFDIDRDIVWNTVVADLPPLLDAIEAILEAPADPGE</sequence>
<dbReference type="GO" id="GO:0110001">
    <property type="term" value="C:toxin-antitoxin complex"/>
    <property type="evidence" value="ECO:0007669"/>
    <property type="project" value="InterPro"/>
</dbReference>
<evidence type="ECO:0000256" key="2">
    <source>
        <dbReference type="ARBA" id="ARBA00022649"/>
    </source>
</evidence>
<keyword evidence="5" id="KW-0378">Hydrolase</keyword>